<dbReference type="GO" id="GO:0008270">
    <property type="term" value="F:zinc ion binding"/>
    <property type="evidence" value="ECO:0007669"/>
    <property type="project" value="UniProtKB-KW"/>
</dbReference>
<dbReference type="SUPFAM" id="SSF57850">
    <property type="entry name" value="RING/U-box"/>
    <property type="match status" value="1"/>
</dbReference>
<feature type="compositionally biased region" description="Low complexity" evidence="2">
    <location>
        <begin position="64"/>
        <end position="77"/>
    </location>
</feature>
<dbReference type="InterPro" id="IPR039903">
    <property type="entry name" value="Zswim2"/>
</dbReference>
<dbReference type="EMBL" id="JAQJAN010000013">
    <property type="protein sequence ID" value="KAJ5712807.1"/>
    <property type="molecule type" value="Genomic_DNA"/>
</dbReference>
<dbReference type="PANTHER" id="PTHR21540:SF0">
    <property type="entry name" value="PHD FAMILY PROTEIN"/>
    <property type="match status" value="1"/>
</dbReference>
<dbReference type="AlphaFoldDB" id="A0AAD6HG66"/>
<sequence>MVTTRSATAKSNHEIHELSKKMAATSSTGRTLRKRKASPSDDEVNVEVPVSKKKARSAARKTATRQPATRRTATPKTVAREKAKDRGPKPEKRKKEWQTEPSPSFQDRMHRCALQTMFIMNGRLDEEEGIPKISFDVVGATGNLYKVVVGQVPTCTCPDLRFRRVPCKHICYALVHALKAPTNLQYQLAFLSSEIREIWEGSPLCRIQSRVVEDSEGNRKPIEGDCPICFVEFETDPAKKEEIIWCQGSCGNNVHKGCFADWAKTSRDSGVRCVYCRAPWKCNETAEGDYDIETLRNSGWRGQDGYINVGAQFGLPERRDYSIYSRSATVRRSRSSGQQE</sequence>
<keyword evidence="6" id="KW-1185">Reference proteome</keyword>
<feature type="compositionally biased region" description="Polar residues" evidence="2">
    <location>
        <begin position="1"/>
        <end position="10"/>
    </location>
</feature>
<evidence type="ECO:0000259" key="3">
    <source>
        <dbReference type="PROSITE" id="PS50089"/>
    </source>
</evidence>
<dbReference type="PANTHER" id="PTHR21540">
    <property type="entry name" value="RING FINGER AND SWIM DOMAIN-CONTAINING PROTEIN 2"/>
    <property type="match status" value="1"/>
</dbReference>
<dbReference type="PROSITE" id="PS50089">
    <property type="entry name" value="ZF_RING_2"/>
    <property type="match status" value="1"/>
</dbReference>
<dbReference type="InterPro" id="IPR007527">
    <property type="entry name" value="Znf_SWIM"/>
</dbReference>
<evidence type="ECO:0000259" key="4">
    <source>
        <dbReference type="PROSITE" id="PS50966"/>
    </source>
</evidence>
<evidence type="ECO:0000256" key="2">
    <source>
        <dbReference type="SAM" id="MobiDB-lite"/>
    </source>
</evidence>
<organism evidence="5 6">
    <name type="scientific">Penicillium malachiteum</name>
    <dbReference type="NCBI Taxonomy" id="1324776"/>
    <lineage>
        <taxon>Eukaryota</taxon>
        <taxon>Fungi</taxon>
        <taxon>Dikarya</taxon>
        <taxon>Ascomycota</taxon>
        <taxon>Pezizomycotina</taxon>
        <taxon>Eurotiomycetes</taxon>
        <taxon>Eurotiomycetidae</taxon>
        <taxon>Eurotiales</taxon>
        <taxon>Aspergillaceae</taxon>
        <taxon>Penicillium</taxon>
    </lineage>
</organism>
<evidence type="ECO:0000313" key="6">
    <source>
        <dbReference type="Proteomes" id="UP001215712"/>
    </source>
</evidence>
<dbReference type="Pfam" id="PF04434">
    <property type="entry name" value="SWIM"/>
    <property type="match status" value="1"/>
</dbReference>
<feature type="compositionally biased region" description="Basic and acidic residues" evidence="2">
    <location>
        <begin position="11"/>
        <end position="20"/>
    </location>
</feature>
<feature type="region of interest" description="Disordered" evidence="2">
    <location>
        <begin position="1"/>
        <end position="106"/>
    </location>
</feature>
<dbReference type="GO" id="GO:0061630">
    <property type="term" value="F:ubiquitin protein ligase activity"/>
    <property type="evidence" value="ECO:0007669"/>
    <property type="project" value="InterPro"/>
</dbReference>
<feature type="compositionally biased region" description="Basic residues" evidence="2">
    <location>
        <begin position="51"/>
        <end position="63"/>
    </location>
</feature>
<comment type="caution">
    <text evidence="5">The sequence shown here is derived from an EMBL/GenBank/DDBJ whole genome shotgun (WGS) entry which is preliminary data.</text>
</comment>
<feature type="compositionally biased region" description="Basic and acidic residues" evidence="2">
    <location>
        <begin position="78"/>
        <end position="98"/>
    </location>
</feature>
<gene>
    <name evidence="5" type="ORF">N7493_009275</name>
</gene>
<dbReference type="Proteomes" id="UP001215712">
    <property type="component" value="Unassembled WGS sequence"/>
</dbReference>
<accession>A0AAD6HG66</accession>
<keyword evidence="1" id="KW-0479">Metal-binding</keyword>
<reference evidence="5" key="2">
    <citation type="submission" date="2023-01" db="EMBL/GenBank/DDBJ databases">
        <authorList>
            <person name="Petersen C."/>
        </authorList>
    </citation>
    <scope>NUCLEOTIDE SEQUENCE</scope>
    <source>
        <strain evidence="5">IBT 17514</strain>
    </source>
</reference>
<protein>
    <submittedName>
        <fullName evidence="5">Uncharacterized protein</fullName>
    </submittedName>
</protein>
<proteinExistence type="predicted"/>
<name>A0AAD6HG66_9EURO</name>
<feature type="domain" description="SWIM-type" evidence="4">
    <location>
        <begin position="145"/>
        <end position="178"/>
    </location>
</feature>
<dbReference type="InterPro" id="IPR013083">
    <property type="entry name" value="Znf_RING/FYVE/PHD"/>
</dbReference>
<feature type="domain" description="RING-type" evidence="3">
    <location>
        <begin position="226"/>
        <end position="277"/>
    </location>
</feature>
<keyword evidence="1" id="KW-0863">Zinc-finger</keyword>
<dbReference type="PROSITE" id="PS50966">
    <property type="entry name" value="ZF_SWIM"/>
    <property type="match status" value="1"/>
</dbReference>
<evidence type="ECO:0000256" key="1">
    <source>
        <dbReference type="PROSITE-ProRule" id="PRU00175"/>
    </source>
</evidence>
<dbReference type="InterPro" id="IPR001841">
    <property type="entry name" value="Znf_RING"/>
</dbReference>
<keyword evidence="1" id="KW-0862">Zinc</keyword>
<evidence type="ECO:0000313" key="5">
    <source>
        <dbReference type="EMBL" id="KAJ5712807.1"/>
    </source>
</evidence>
<dbReference type="Gene3D" id="3.30.40.10">
    <property type="entry name" value="Zinc/RING finger domain, C3HC4 (zinc finger)"/>
    <property type="match status" value="1"/>
</dbReference>
<reference evidence="5" key="1">
    <citation type="journal article" date="2023" name="IMA Fungus">
        <title>Comparative genomic study of the Penicillium genus elucidates a diverse pangenome and 15 lateral gene transfer events.</title>
        <authorList>
            <person name="Petersen C."/>
            <person name="Sorensen T."/>
            <person name="Nielsen M.R."/>
            <person name="Sondergaard T.E."/>
            <person name="Sorensen J.L."/>
            <person name="Fitzpatrick D.A."/>
            <person name="Frisvad J.C."/>
            <person name="Nielsen K.L."/>
        </authorList>
    </citation>
    <scope>NUCLEOTIDE SEQUENCE</scope>
    <source>
        <strain evidence="5">IBT 17514</strain>
    </source>
</reference>